<sequence>MRKPILIGLVIAAMGTGLGLAQSGDRAFYVVPPGIPLPLAKSLAESACKGLMDRAVKLVDAGPKDVGCFSFSRRKSETLFNQLASGWALSLSATPVRLVAAYEVEGIFVASFVDTLNPSRGYYLAAGEVDPSTAQVVIWSISR</sequence>
<protein>
    <submittedName>
        <fullName evidence="1">Uncharacterized protein</fullName>
    </submittedName>
</protein>
<dbReference type="OrthoDB" id="5731608at2"/>
<gene>
    <name evidence="1" type="ORF">MHY01S_30970</name>
</gene>
<evidence type="ECO:0000313" key="2">
    <source>
        <dbReference type="Proteomes" id="UP000321197"/>
    </source>
</evidence>
<name>A0A511R5P7_9DEIN</name>
<proteinExistence type="predicted"/>
<accession>A0A511R5P7</accession>
<dbReference type="Proteomes" id="UP000321197">
    <property type="component" value="Unassembled WGS sequence"/>
</dbReference>
<organism evidence="1 2">
    <name type="scientific">Meiothermus hypogaeus NBRC 106114</name>
    <dbReference type="NCBI Taxonomy" id="1227553"/>
    <lineage>
        <taxon>Bacteria</taxon>
        <taxon>Thermotogati</taxon>
        <taxon>Deinococcota</taxon>
        <taxon>Deinococci</taxon>
        <taxon>Thermales</taxon>
        <taxon>Thermaceae</taxon>
        <taxon>Meiothermus</taxon>
    </lineage>
</organism>
<comment type="caution">
    <text evidence="1">The sequence shown here is derived from an EMBL/GenBank/DDBJ whole genome shotgun (WGS) entry which is preliminary data.</text>
</comment>
<dbReference type="RefSeq" id="WP_147075551.1">
    <property type="nucleotide sequence ID" value="NZ_BJXL01000148.1"/>
</dbReference>
<reference evidence="1 2" key="1">
    <citation type="submission" date="2019-07" db="EMBL/GenBank/DDBJ databases">
        <title>Whole genome shotgun sequence of Meiothermus hypogaeus NBRC 106114.</title>
        <authorList>
            <person name="Hosoyama A."/>
            <person name="Uohara A."/>
            <person name="Ohji S."/>
            <person name="Ichikawa N."/>
        </authorList>
    </citation>
    <scope>NUCLEOTIDE SEQUENCE [LARGE SCALE GENOMIC DNA]</scope>
    <source>
        <strain evidence="1 2">NBRC 106114</strain>
    </source>
</reference>
<evidence type="ECO:0000313" key="1">
    <source>
        <dbReference type="EMBL" id="GEM84931.1"/>
    </source>
</evidence>
<dbReference type="EMBL" id="BJXL01000148">
    <property type="protein sequence ID" value="GEM84931.1"/>
    <property type="molecule type" value="Genomic_DNA"/>
</dbReference>
<dbReference type="AlphaFoldDB" id="A0A511R5P7"/>